<comment type="caution">
    <text evidence="8">The sequence shown here is derived from an EMBL/GenBank/DDBJ whole genome shotgun (WGS) entry which is preliminary data.</text>
</comment>
<dbReference type="GeneID" id="36564857"/>
<dbReference type="Pfam" id="PF01408">
    <property type="entry name" value="GFO_IDH_MocA"/>
    <property type="match status" value="1"/>
</dbReference>
<feature type="domain" description="Gfo/Idh/MocA-like oxidoreductase N-terminal" evidence="6">
    <location>
        <begin position="1"/>
        <end position="127"/>
    </location>
</feature>
<dbReference type="InterPro" id="IPR055170">
    <property type="entry name" value="GFO_IDH_MocA-like_dom"/>
</dbReference>
<dbReference type="SUPFAM" id="SSF55347">
    <property type="entry name" value="Glyceraldehyde-3-phosphate dehydrogenase-like, C-terminal domain"/>
    <property type="match status" value="1"/>
</dbReference>
<evidence type="ECO:0000313" key="8">
    <source>
        <dbReference type="EMBL" id="PSK39665.1"/>
    </source>
</evidence>
<evidence type="ECO:0000256" key="5">
    <source>
        <dbReference type="ARBA" id="ARBA00049233"/>
    </source>
</evidence>
<evidence type="ECO:0000256" key="3">
    <source>
        <dbReference type="ARBA" id="ARBA00038984"/>
    </source>
</evidence>
<reference evidence="8 9" key="1">
    <citation type="submission" date="2018-03" db="EMBL/GenBank/DDBJ databases">
        <title>Candida pseudohaemulonii genome assembly and annotation.</title>
        <authorList>
            <person name="Munoz J.F."/>
            <person name="Gade L.G."/>
            <person name="Chow N.A."/>
            <person name="Litvintseva A.P."/>
            <person name="Loparev V.N."/>
            <person name="Cuomo C.A."/>
        </authorList>
    </citation>
    <scope>NUCLEOTIDE SEQUENCE [LARGE SCALE GENOMIC DNA]</scope>
    <source>
        <strain evidence="8 9">B12108</strain>
    </source>
</reference>
<dbReference type="GO" id="GO:0000166">
    <property type="term" value="F:nucleotide binding"/>
    <property type="evidence" value="ECO:0007669"/>
    <property type="project" value="InterPro"/>
</dbReference>
<name>A0A2P7YUM9_9ASCO</name>
<protein>
    <recommendedName>
        <fullName evidence="3">D-xylose 1-dehydrogenase (NADP(+), D-xylono-1,5-lactone-forming)</fullName>
        <ecNumber evidence="3">1.1.1.179</ecNumber>
    </recommendedName>
    <alternativeName>
        <fullName evidence="4">D-xylose-NADP dehydrogenase</fullName>
    </alternativeName>
</protein>
<dbReference type="EMBL" id="PYFQ01000002">
    <property type="protein sequence ID" value="PSK39665.1"/>
    <property type="molecule type" value="Genomic_DNA"/>
</dbReference>
<dbReference type="OrthoDB" id="2129491at2759"/>
<dbReference type="Gene3D" id="3.40.50.720">
    <property type="entry name" value="NAD(P)-binding Rossmann-like Domain"/>
    <property type="match status" value="1"/>
</dbReference>
<evidence type="ECO:0000256" key="4">
    <source>
        <dbReference type="ARBA" id="ARBA00042988"/>
    </source>
</evidence>
<keyword evidence="9" id="KW-1185">Reference proteome</keyword>
<dbReference type="Gene3D" id="3.30.360.10">
    <property type="entry name" value="Dihydrodipicolinate Reductase, domain 2"/>
    <property type="match status" value="1"/>
</dbReference>
<dbReference type="EC" id="1.1.1.179" evidence="3"/>
<evidence type="ECO:0000256" key="1">
    <source>
        <dbReference type="ARBA" id="ARBA00010928"/>
    </source>
</evidence>
<accession>A0A2P7YUM9</accession>
<dbReference type="STRING" id="418784.A0A2P7YUM9"/>
<dbReference type="InterPro" id="IPR000683">
    <property type="entry name" value="Gfo/Idh/MocA-like_OxRdtase_N"/>
</dbReference>
<evidence type="ECO:0000256" key="2">
    <source>
        <dbReference type="ARBA" id="ARBA00023002"/>
    </source>
</evidence>
<evidence type="ECO:0000259" key="7">
    <source>
        <dbReference type="Pfam" id="PF22725"/>
    </source>
</evidence>
<dbReference type="InterPro" id="IPR036291">
    <property type="entry name" value="NAD(P)-bd_dom_sf"/>
</dbReference>
<evidence type="ECO:0000313" key="9">
    <source>
        <dbReference type="Proteomes" id="UP000241107"/>
    </source>
</evidence>
<dbReference type="GO" id="GO:0047837">
    <property type="term" value="F:D-xylose 1-dehydrogenase (NADP+) activity"/>
    <property type="evidence" value="ECO:0007669"/>
    <property type="project" value="UniProtKB-EC"/>
</dbReference>
<dbReference type="Proteomes" id="UP000241107">
    <property type="component" value="Unassembled WGS sequence"/>
</dbReference>
<dbReference type="PANTHER" id="PTHR22604">
    <property type="entry name" value="OXIDOREDUCTASES"/>
    <property type="match status" value="1"/>
</dbReference>
<dbReference type="PANTHER" id="PTHR22604:SF105">
    <property type="entry name" value="TRANS-1,2-DIHYDROBENZENE-1,2-DIOL DEHYDROGENASE"/>
    <property type="match status" value="1"/>
</dbReference>
<proteinExistence type="inferred from homology"/>
<organism evidence="8 9">
    <name type="scientific">Candidozyma pseudohaemuli</name>
    <dbReference type="NCBI Taxonomy" id="418784"/>
    <lineage>
        <taxon>Eukaryota</taxon>
        <taxon>Fungi</taxon>
        <taxon>Dikarya</taxon>
        <taxon>Ascomycota</taxon>
        <taxon>Saccharomycotina</taxon>
        <taxon>Pichiomycetes</taxon>
        <taxon>Metschnikowiaceae</taxon>
        <taxon>Candidozyma</taxon>
    </lineage>
</organism>
<keyword evidence="2" id="KW-0560">Oxidoreductase</keyword>
<dbReference type="SUPFAM" id="SSF51735">
    <property type="entry name" value="NAD(P)-binding Rossmann-fold domains"/>
    <property type="match status" value="1"/>
</dbReference>
<comment type="catalytic activity">
    <reaction evidence="5">
        <text>D-xylose + NADP(+) = D-xylono-1,5-lactone + NADPH + H(+)</text>
        <dbReference type="Rhea" id="RHEA:22000"/>
        <dbReference type="ChEBI" id="CHEBI:15378"/>
        <dbReference type="ChEBI" id="CHEBI:15867"/>
        <dbReference type="ChEBI" id="CHEBI:53455"/>
        <dbReference type="ChEBI" id="CHEBI:57783"/>
        <dbReference type="ChEBI" id="CHEBI:58349"/>
        <dbReference type="EC" id="1.1.1.179"/>
    </reaction>
</comment>
<evidence type="ECO:0000259" key="6">
    <source>
        <dbReference type="Pfam" id="PF01408"/>
    </source>
</evidence>
<dbReference type="InterPro" id="IPR050984">
    <property type="entry name" value="Gfo/Idh/MocA_domain"/>
</dbReference>
<dbReference type="AlphaFoldDB" id="A0A2P7YUM9"/>
<dbReference type="RefSeq" id="XP_024714755.1">
    <property type="nucleotide sequence ID" value="XM_024856875.1"/>
</dbReference>
<feature type="domain" description="GFO/IDH/MocA-like oxidoreductase" evidence="7">
    <location>
        <begin position="138"/>
        <end position="266"/>
    </location>
</feature>
<dbReference type="Pfam" id="PF22725">
    <property type="entry name" value="GFO_IDH_MocA_C3"/>
    <property type="match status" value="1"/>
</dbReference>
<sequence length="347" mass="38685">MKWGILGAGNIAGKFVKDLLLDELKRHTIVAIGSSLEDKARQFLEANGISKEKNQGVIPKFQLRLDFFKNPDVQIIYVASPHVFHENQVLEALENGKHVLCEKPFTVTAAQSRRVFEAAEKSGLFVMEAVWTRFIPAVLKAKEWIKDGSIGDVKRLTGDFSMDLDLDNLPASSRGRDINLAAGATLDVGIYPLTYSRILLDDKLGKQATPFEVKSFLTVDEKDKVDHLSTVIVKYNNGKQAIATSSNYTAGPEKFLRLEGTKGYLEMYGNPAAPKHVKVFTQDGKVVKEHLDKDSFAGFIHEANAAADAIEAGKTQSDSIPWDETLLMMDLMDKVRWENDFYYPGEK</sequence>
<dbReference type="VEuPathDB" id="FungiDB:C7M61_001467"/>
<comment type="similarity">
    <text evidence="1">Belongs to the Gfo/Idh/MocA family.</text>
</comment>
<gene>
    <name evidence="8" type="ORF">C7M61_001467</name>
</gene>